<evidence type="ECO:0000256" key="9">
    <source>
        <dbReference type="SAM" id="Phobius"/>
    </source>
</evidence>
<protein>
    <submittedName>
        <fullName evidence="10">Lipopolysaccharide export system permease protein</fullName>
    </submittedName>
</protein>
<evidence type="ECO:0000256" key="8">
    <source>
        <dbReference type="ARBA" id="ARBA00026081"/>
    </source>
</evidence>
<keyword evidence="6 9" id="KW-1133">Transmembrane helix</keyword>
<feature type="transmembrane region" description="Helical" evidence="9">
    <location>
        <begin position="334"/>
        <end position="352"/>
    </location>
</feature>
<reference evidence="10 11" key="1">
    <citation type="submission" date="2018-06" db="EMBL/GenBank/DDBJ databases">
        <title>Genomic Encyclopedia of Type Strains, Phase III (KMG-III): the genomes of soil and plant-associated and newly described type strains.</title>
        <authorList>
            <person name="Whitman W."/>
        </authorList>
    </citation>
    <scope>NUCLEOTIDE SEQUENCE [LARGE SCALE GENOMIC DNA]</scope>
    <source>
        <strain evidence="10 11">CGMCC 1.15366</strain>
    </source>
</reference>
<evidence type="ECO:0000256" key="1">
    <source>
        <dbReference type="ARBA" id="ARBA00002265"/>
    </source>
</evidence>
<evidence type="ECO:0000313" key="11">
    <source>
        <dbReference type="Proteomes" id="UP000249203"/>
    </source>
</evidence>
<evidence type="ECO:0000313" key="10">
    <source>
        <dbReference type="EMBL" id="RAJ95268.1"/>
    </source>
</evidence>
<feature type="transmembrane region" description="Helical" evidence="9">
    <location>
        <begin position="66"/>
        <end position="84"/>
    </location>
</feature>
<comment type="similarity">
    <text evidence="3">Belongs to the LptF/LptG family.</text>
</comment>
<dbReference type="Proteomes" id="UP000249203">
    <property type="component" value="Unassembled WGS sequence"/>
</dbReference>
<feature type="transmembrane region" description="Helical" evidence="9">
    <location>
        <begin position="305"/>
        <end position="322"/>
    </location>
</feature>
<comment type="caution">
    <text evidence="10">The sequence shown here is derived from an EMBL/GenBank/DDBJ whole genome shotgun (WGS) entry which is preliminary data.</text>
</comment>
<dbReference type="Pfam" id="PF03739">
    <property type="entry name" value="LptF_LptG"/>
    <property type="match status" value="1"/>
</dbReference>
<dbReference type="AlphaFoldDB" id="A0A327WRN3"/>
<evidence type="ECO:0000256" key="2">
    <source>
        <dbReference type="ARBA" id="ARBA00004651"/>
    </source>
</evidence>
<dbReference type="InterPro" id="IPR005495">
    <property type="entry name" value="LptG/LptF_permease"/>
</dbReference>
<dbReference type="GO" id="GO:0015920">
    <property type="term" value="P:lipopolysaccharide transport"/>
    <property type="evidence" value="ECO:0007669"/>
    <property type="project" value="TreeGrafter"/>
</dbReference>
<gene>
    <name evidence="10" type="ORF">B0I24_11153</name>
</gene>
<dbReference type="GO" id="GO:0055085">
    <property type="term" value="P:transmembrane transport"/>
    <property type="evidence" value="ECO:0007669"/>
    <property type="project" value="InterPro"/>
</dbReference>
<keyword evidence="4" id="KW-1003">Cell membrane</keyword>
<organism evidence="10 11">
    <name type="scientific">Aliidiomarina maris</name>
    <dbReference type="NCBI Taxonomy" id="531312"/>
    <lineage>
        <taxon>Bacteria</taxon>
        <taxon>Pseudomonadati</taxon>
        <taxon>Pseudomonadota</taxon>
        <taxon>Gammaproteobacteria</taxon>
        <taxon>Alteromonadales</taxon>
        <taxon>Idiomarinaceae</taxon>
        <taxon>Aliidiomarina</taxon>
    </lineage>
</organism>
<evidence type="ECO:0000256" key="5">
    <source>
        <dbReference type="ARBA" id="ARBA00022692"/>
    </source>
</evidence>
<dbReference type="EMBL" id="QLMD01000011">
    <property type="protein sequence ID" value="RAJ95268.1"/>
    <property type="molecule type" value="Genomic_DNA"/>
</dbReference>
<evidence type="ECO:0000256" key="6">
    <source>
        <dbReference type="ARBA" id="ARBA00022989"/>
    </source>
</evidence>
<evidence type="ECO:0000256" key="3">
    <source>
        <dbReference type="ARBA" id="ARBA00007725"/>
    </source>
</evidence>
<dbReference type="PANTHER" id="PTHR33529:SF2">
    <property type="entry name" value="LIPOPOLYSACCHARIDE EXPORT SYSTEM PERMEASE PROTEIN LPTG"/>
    <property type="match status" value="1"/>
</dbReference>
<keyword evidence="5 9" id="KW-0812">Transmembrane</keyword>
<sequence>MMFSILDRYIGKTILTTTGLSLGVLTGLSALIRFVEQVRSIGRGTYDMMDVLTFVLLSMPRDIEQFFPMATLLGGLIGMGMLASNSELVVMMAAGRSRLNIVASVMKSAILMMLLITALGEWVAPQMEGQARQLRAQAISGGSLISGPQGQWARDGSQFINIGEVQDTGLLLDVTIYQFSSERELERVIRGESAQFVDDSWRVRDVRYTEMGTEALQNYRLASWVWRSGLTPEKLGVLTVRPESLPITGLQSYISYLRSNNQDASRYELALWRKILAPLTVAVMLLVALSFIFGPLRSVTMGARILLGVITGFVFHMANQVFGPIAQVYHLPPVAGAILPSIIFAAAAIYMMQRQKT</sequence>
<comment type="subcellular location">
    <subcellularLocation>
        <location evidence="2">Cell membrane</location>
        <topology evidence="2">Multi-pass membrane protein</topology>
    </subcellularLocation>
</comment>
<comment type="subunit">
    <text evidence="8">Component of the lipopolysaccharide transport and assembly complex. The LptBFG transporter is composed of two ATP-binding proteins (LptB) and two transmembrane proteins (LptF and LptG).</text>
</comment>
<accession>A0A327WRN3</accession>
<dbReference type="GO" id="GO:0043190">
    <property type="term" value="C:ATP-binding cassette (ABC) transporter complex"/>
    <property type="evidence" value="ECO:0007669"/>
    <property type="project" value="InterPro"/>
</dbReference>
<comment type="function">
    <text evidence="1">Part of the ABC transporter complex LptBFG involved in the translocation of lipopolysaccharide (LPS) from the inner membrane to the outer membrane.</text>
</comment>
<keyword evidence="7 9" id="KW-0472">Membrane</keyword>
<evidence type="ECO:0000256" key="4">
    <source>
        <dbReference type="ARBA" id="ARBA00022475"/>
    </source>
</evidence>
<feature type="transmembrane region" description="Helical" evidence="9">
    <location>
        <begin position="105"/>
        <end position="124"/>
    </location>
</feature>
<dbReference type="PANTHER" id="PTHR33529">
    <property type="entry name" value="SLR0882 PROTEIN-RELATED"/>
    <property type="match status" value="1"/>
</dbReference>
<proteinExistence type="inferred from homology"/>
<evidence type="ECO:0000256" key="7">
    <source>
        <dbReference type="ARBA" id="ARBA00023136"/>
    </source>
</evidence>
<dbReference type="InterPro" id="IPR030923">
    <property type="entry name" value="LptG"/>
</dbReference>
<dbReference type="NCBIfam" id="TIGR04408">
    <property type="entry name" value="LptG_lptG"/>
    <property type="match status" value="1"/>
</dbReference>
<feature type="transmembrane region" description="Helical" evidence="9">
    <location>
        <begin position="275"/>
        <end position="293"/>
    </location>
</feature>
<name>A0A327WRN3_9GAMM</name>